<gene>
    <name evidence="1" type="ORF">NM688_g4250</name>
</gene>
<protein>
    <submittedName>
        <fullName evidence="1">Uncharacterized protein</fullName>
    </submittedName>
</protein>
<proteinExistence type="predicted"/>
<dbReference type="EMBL" id="JANHOG010000686">
    <property type="protein sequence ID" value="KAJ3552253.1"/>
    <property type="molecule type" value="Genomic_DNA"/>
</dbReference>
<sequence length="456" mass="50039">MTTSLPDALTNAVLASISRLDYSVDPPKLSPHLWDRVCILTPEAKEENERLEFLGDAVMDACLAIELYKQIPEGTPHMYTEIRSALHRNLAFCHLANRMGLTTSGSTKSIGDVFETLMGAYFLEKGFQSLYEWTRRTFEPIIMAAYEAYSRFNRRRRKESMVDDLTGSLSLCSLFPSQHRASTSATARAQGKRRYTGTDIPSQIPPSSSPSVRASSYSKRPRSEQLPEAPAVMRDQPASELSYPDREVDQASVRGAPSTSVVGPTAVSDEGLFSSPISSEGTGGPVSPRSTASTGHPPLSMSLAAIPLPEFWEEFRTTDGKAFFVDHQTQTTTWDDPRKTLFGDDNFEDTDTSWSARLVAPLPEVPEIPAGNNASFPSDPNGNSYAQESQMRNNRTPLSISTLFPDLLQEGYTFESSGYSASNGADGIPEFCEIREASDGSAYLVDHAAGTIIRRE</sequence>
<keyword evidence="2" id="KW-1185">Reference proteome</keyword>
<evidence type="ECO:0000313" key="1">
    <source>
        <dbReference type="EMBL" id="KAJ3552253.1"/>
    </source>
</evidence>
<comment type="caution">
    <text evidence="1">The sequence shown here is derived from an EMBL/GenBank/DDBJ whole genome shotgun (WGS) entry which is preliminary data.</text>
</comment>
<dbReference type="Proteomes" id="UP001148662">
    <property type="component" value="Unassembled WGS sequence"/>
</dbReference>
<reference evidence="1" key="1">
    <citation type="submission" date="2022-07" db="EMBL/GenBank/DDBJ databases">
        <title>Genome Sequence of Phlebia brevispora.</title>
        <authorList>
            <person name="Buettner E."/>
        </authorList>
    </citation>
    <scope>NUCLEOTIDE SEQUENCE</scope>
    <source>
        <strain evidence="1">MPL23</strain>
    </source>
</reference>
<evidence type="ECO:0000313" key="2">
    <source>
        <dbReference type="Proteomes" id="UP001148662"/>
    </source>
</evidence>
<accession>A0ACC1T387</accession>
<name>A0ACC1T387_9APHY</name>
<organism evidence="1 2">
    <name type="scientific">Phlebia brevispora</name>
    <dbReference type="NCBI Taxonomy" id="194682"/>
    <lineage>
        <taxon>Eukaryota</taxon>
        <taxon>Fungi</taxon>
        <taxon>Dikarya</taxon>
        <taxon>Basidiomycota</taxon>
        <taxon>Agaricomycotina</taxon>
        <taxon>Agaricomycetes</taxon>
        <taxon>Polyporales</taxon>
        <taxon>Meruliaceae</taxon>
        <taxon>Phlebia</taxon>
    </lineage>
</organism>